<dbReference type="InterPro" id="IPR039420">
    <property type="entry name" value="WalR-like"/>
</dbReference>
<keyword evidence="3" id="KW-0805">Transcription regulation</keyword>
<evidence type="ECO:0000256" key="1">
    <source>
        <dbReference type="ARBA" id="ARBA00022553"/>
    </source>
</evidence>
<dbReference type="Gene3D" id="3.40.50.2300">
    <property type="match status" value="1"/>
</dbReference>
<dbReference type="Pfam" id="PF00072">
    <property type="entry name" value="Response_reg"/>
    <property type="match status" value="1"/>
</dbReference>
<feature type="domain" description="Response regulatory" evidence="8">
    <location>
        <begin position="2"/>
        <end position="116"/>
    </location>
</feature>
<dbReference type="RefSeq" id="WP_027458434.1">
    <property type="nucleotide sequence ID" value="NZ_JARBJQ010000008.1"/>
</dbReference>
<keyword evidence="1 6" id="KW-0597">Phosphoprotein</keyword>
<evidence type="ECO:0000256" key="3">
    <source>
        <dbReference type="ARBA" id="ARBA00023015"/>
    </source>
</evidence>
<dbReference type="GO" id="GO:0000976">
    <property type="term" value="F:transcription cis-regulatory region binding"/>
    <property type="evidence" value="ECO:0007669"/>
    <property type="project" value="TreeGrafter"/>
</dbReference>
<dbReference type="PROSITE" id="PS51755">
    <property type="entry name" value="OMPR_PHOB"/>
    <property type="match status" value="1"/>
</dbReference>
<evidence type="ECO:0000256" key="2">
    <source>
        <dbReference type="ARBA" id="ARBA00023012"/>
    </source>
</evidence>
<dbReference type="AlphaFoldDB" id="A0A930BW64"/>
<dbReference type="InterPro" id="IPR001789">
    <property type="entry name" value="Sig_transdc_resp-reg_receiver"/>
</dbReference>
<dbReference type="CDD" id="cd17624">
    <property type="entry name" value="REC_OmpR_PmrA-like"/>
    <property type="match status" value="1"/>
</dbReference>
<dbReference type="GO" id="GO:0032993">
    <property type="term" value="C:protein-DNA complex"/>
    <property type="evidence" value="ECO:0007669"/>
    <property type="project" value="TreeGrafter"/>
</dbReference>
<dbReference type="GO" id="GO:0000156">
    <property type="term" value="F:phosphorelay response regulator activity"/>
    <property type="evidence" value="ECO:0007669"/>
    <property type="project" value="TreeGrafter"/>
</dbReference>
<dbReference type="PANTHER" id="PTHR48111:SF67">
    <property type="entry name" value="TRANSCRIPTIONAL REGULATORY PROTEIN TCTD"/>
    <property type="match status" value="1"/>
</dbReference>
<dbReference type="SMART" id="SM00862">
    <property type="entry name" value="Trans_reg_C"/>
    <property type="match status" value="1"/>
</dbReference>
<protein>
    <submittedName>
        <fullName evidence="10">Response regulator</fullName>
    </submittedName>
</protein>
<evidence type="ECO:0000256" key="5">
    <source>
        <dbReference type="ARBA" id="ARBA00023163"/>
    </source>
</evidence>
<dbReference type="InterPro" id="IPR001867">
    <property type="entry name" value="OmpR/PhoB-type_DNA-bd"/>
</dbReference>
<feature type="DNA-binding region" description="OmpR/PhoB-type" evidence="7">
    <location>
        <begin position="124"/>
        <end position="220"/>
    </location>
</feature>
<dbReference type="CDD" id="cd00383">
    <property type="entry name" value="trans_reg_C"/>
    <property type="match status" value="1"/>
</dbReference>
<dbReference type="Gene3D" id="6.10.250.690">
    <property type="match status" value="1"/>
</dbReference>
<gene>
    <name evidence="10" type="ORF">HXL68_15445</name>
</gene>
<evidence type="ECO:0000259" key="8">
    <source>
        <dbReference type="PROSITE" id="PS50110"/>
    </source>
</evidence>
<evidence type="ECO:0000256" key="7">
    <source>
        <dbReference type="PROSITE-ProRule" id="PRU01091"/>
    </source>
</evidence>
<feature type="modified residue" description="4-aspartylphosphate" evidence="6">
    <location>
        <position position="51"/>
    </location>
</feature>
<dbReference type="SUPFAM" id="SSF52172">
    <property type="entry name" value="CheY-like"/>
    <property type="match status" value="1"/>
</dbReference>
<dbReference type="SUPFAM" id="SSF46894">
    <property type="entry name" value="C-terminal effector domain of the bipartite response regulators"/>
    <property type="match status" value="1"/>
</dbReference>
<dbReference type="GO" id="GO:0005829">
    <property type="term" value="C:cytosol"/>
    <property type="evidence" value="ECO:0007669"/>
    <property type="project" value="TreeGrafter"/>
</dbReference>
<sequence>MRILLIEDDALLADGLARALRHSGYVVDLADNGKLADAMLAENTYELAILDLGLPGLDGGEVLRRLRSRRQPTPVLVLSARLAVEERVRVLDLGADDYVVKPVRLDELEARVRALIRRGQGGAVPDVMLGRLRLDTVGKRAWLDDTALDLNAREWAALAFLTSRVNRIVSKEQLMQALYDWQDEISANAIEKLVSRLRSKLEVAGITIRTVRGLGYYLEKPDDAEA</sequence>
<dbReference type="SMART" id="SM00448">
    <property type="entry name" value="REC"/>
    <property type="match status" value="1"/>
</dbReference>
<proteinExistence type="predicted"/>
<dbReference type="GO" id="GO:0006355">
    <property type="term" value="P:regulation of DNA-templated transcription"/>
    <property type="evidence" value="ECO:0007669"/>
    <property type="project" value="InterPro"/>
</dbReference>
<organism evidence="10 11">
    <name type="scientific">Dechloromonas agitata</name>
    <dbReference type="NCBI Taxonomy" id="73030"/>
    <lineage>
        <taxon>Bacteria</taxon>
        <taxon>Pseudomonadati</taxon>
        <taxon>Pseudomonadota</taxon>
        <taxon>Betaproteobacteria</taxon>
        <taxon>Rhodocyclales</taxon>
        <taxon>Azonexaceae</taxon>
        <taxon>Dechloromonas</taxon>
    </lineage>
</organism>
<dbReference type="InterPro" id="IPR036388">
    <property type="entry name" value="WH-like_DNA-bd_sf"/>
</dbReference>
<feature type="domain" description="OmpR/PhoB-type" evidence="9">
    <location>
        <begin position="124"/>
        <end position="220"/>
    </location>
</feature>
<dbReference type="Proteomes" id="UP000718593">
    <property type="component" value="Unassembled WGS sequence"/>
</dbReference>
<keyword evidence="4 7" id="KW-0238">DNA-binding</keyword>
<evidence type="ECO:0000313" key="11">
    <source>
        <dbReference type="Proteomes" id="UP000718593"/>
    </source>
</evidence>
<keyword evidence="2" id="KW-0902">Two-component regulatory system</keyword>
<dbReference type="PROSITE" id="PS50110">
    <property type="entry name" value="RESPONSE_REGULATORY"/>
    <property type="match status" value="1"/>
</dbReference>
<keyword evidence="5" id="KW-0804">Transcription</keyword>
<dbReference type="EMBL" id="JABZMI010000449">
    <property type="protein sequence ID" value="MBF1166421.1"/>
    <property type="molecule type" value="Genomic_DNA"/>
</dbReference>
<evidence type="ECO:0000259" key="9">
    <source>
        <dbReference type="PROSITE" id="PS51755"/>
    </source>
</evidence>
<evidence type="ECO:0000313" key="10">
    <source>
        <dbReference type="EMBL" id="MBF1166421.1"/>
    </source>
</evidence>
<dbReference type="Pfam" id="PF00486">
    <property type="entry name" value="Trans_reg_C"/>
    <property type="match status" value="1"/>
</dbReference>
<evidence type="ECO:0000256" key="6">
    <source>
        <dbReference type="PROSITE-ProRule" id="PRU00169"/>
    </source>
</evidence>
<reference evidence="10" key="1">
    <citation type="submission" date="2020-04" db="EMBL/GenBank/DDBJ databases">
        <title>Deep metagenomics examines the oral microbiome during advanced dental caries in children, revealing novel taxa and co-occurrences with host molecules.</title>
        <authorList>
            <person name="Baker J.L."/>
            <person name="Morton J.T."/>
            <person name="Dinis M."/>
            <person name="Alvarez R."/>
            <person name="Tran N.C."/>
            <person name="Knight R."/>
            <person name="Edlund A."/>
        </authorList>
    </citation>
    <scope>NUCLEOTIDE SEQUENCE</scope>
    <source>
        <strain evidence="10">JCVI_32_bin.24</strain>
    </source>
</reference>
<accession>A0A930BW64</accession>
<dbReference type="InterPro" id="IPR016032">
    <property type="entry name" value="Sig_transdc_resp-reg_C-effctor"/>
</dbReference>
<dbReference type="InterPro" id="IPR011006">
    <property type="entry name" value="CheY-like_superfamily"/>
</dbReference>
<name>A0A930BW64_9RHOO</name>
<dbReference type="FunFam" id="3.40.50.2300:FF:000002">
    <property type="entry name" value="DNA-binding response regulator PhoP"/>
    <property type="match status" value="1"/>
</dbReference>
<evidence type="ECO:0000256" key="4">
    <source>
        <dbReference type="ARBA" id="ARBA00023125"/>
    </source>
</evidence>
<comment type="caution">
    <text evidence="10">The sequence shown here is derived from an EMBL/GenBank/DDBJ whole genome shotgun (WGS) entry which is preliminary data.</text>
</comment>
<dbReference type="Gene3D" id="1.10.10.10">
    <property type="entry name" value="Winged helix-like DNA-binding domain superfamily/Winged helix DNA-binding domain"/>
    <property type="match status" value="1"/>
</dbReference>
<dbReference type="PANTHER" id="PTHR48111">
    <property type="entry name" value="REGULATOR OF RPOS"/>
    <property type="match status" value="1"/>
</dbReference>